<dbReference type="Gene3D" id="3.30.450.180">
    <property type="match status" value="1"/>
</dbReference>
<comment type="caution">
    <text evidence="3">The sequence shown here is derived from an EMBL/GenBank/DDBJ whole genome shotgun (WGS) entry which is preliminary data.</text>
</comment>
<accession>A0ABQ4DMP0</accession>
<organism evidence="3 4">
    <name type="scientific">Cellulomonas phragmiteti</name>
    <dbReference type="NCBI Taxonomy" id="478780"/>
    <lineage>
        <taxon>Bacteria</taxon>
        <taxon>Bacillati</taxon>
        <taxon>Actinomycetota</taxon>
        <taxon>Actinomycetes</taxon>
        <taxon>Micrococcales</taxon>
        <taxon>Cellulomonadaceae</taxon>
        <taxon>Cellulomonas</taxon>
    </lineage>
</organism>
<feature type="compositionally biased region" description="Basic and acidic residues" evidence="1">
    <location>
        <begin position="1"/>
        <end position="10"/>
    </location>
</feature>
<dbReference type="Proteomes" id="UP000614741">
    <property type="component" value="Unassembled WGS sequence"/>
</dbReference>
<feature type="region of interest" description="Disordered" evidence="1">
    <location>
        <begin position="1"/>
        <end position="23"/>
    </location>
</feature>
<proteinExistence type="predicted"/>
<dbReference type="Gene3D" id="1.10.260.40">
    <property type="entry name" value="lambda repressor-like DNA-binding domains"/>
    <property type="match status" value="1"/>
</dbReference>
<keyword evidence="4" id="KW-1185">Reference proteome</keyword>
<dbReference type="SUPFAM" id="SSF47413">
    <property type="entry name" value="lambda repressor-like DNA-binding domains"/>
    <property type="match status" value="1"/>
</dbReference>
<sequence length="292" mass="31808">MPAPEGEHRTPARRPGPSYGRGVSTELGDFLRARRARLRPADVGLPALGTRRVPGLRREEVAMLAGVSVDYLTRLEQGRERSPSPAVLNALARALDLDHDAAAHLFRVAGLAPSTAHDEPAEVDPSLTELLEAWPTTPALVVDPRLDVRAANTMARALFSDFEHVDNLVRMTFLDPAGRRFFVDWERTAHACVANLRLALGARTTGADVRTLVTELHGASATFRRLWDQQDVRGKTQEAKRFHHGDVGEITLAYQAFDVRGAVGLQLITYAPVGAADADALRLLGTLAVTPR</sequence>
<dbReference type="SMART" id="SM00530">
    <property type="entry name" value="HTH_XRE"/>
    <property type="match status" value="1"/>
</dbReference>
<dbReference type="EMBL" id="BONP01000013">
    <property type="protein sequence ID" value="GIG40614.1"/>
    <property type="molecule type" value="Genomic_DNA"/>
</dbReference>
<evidence type="ECO:0000259" key="2">
    <source>
        <dbReference type="PROSITE" id="PS50943"/>
    </source>
</evidence>
<evidence type="ECO:0000313" key="3">
    <source>
        <dbReference type="EMBL" id="GIG40614.1"/>
    </source>
</evidence>
<dbReference type="Pfam" id="PF17765">
    <property type="entry name" value="MLTR_LBD"/>
    <property type="match status" value="1"/>
</dbReference>
<gene>
    <name evidence="3" type="ORF">Cph01nite_23760</name>
</gene>
<dbReference type="InterPro" id="IPR001387">
    <property type="entry name" value="Cro/C1-type_HTH"/>
</dbReference>
<evidence type="ECO:0000256" key="1">
    <source>
        <dbReference type="SAM" id="MobiDB-lite"/>
    </source>
</evidence>
<reference evidence="3 4" key="1">
    <citation type="submission" date="2021-01" db="EMBL/GenBank/DDBJ databases">
        <title>Whole genome shotgun sequence of Cellulomonas phragmiteti NBRC 110785.</title>
        <authorList>
            <person name="Komaki H."/>
            <person name="Tamura T."/>
        </authorList>
    </citation>
    <scope>NUCLEOTIDE SEQUENCE [LARGE SCALE GENOMIC DNA]</scope>
    <source>
        <strain evidence="3 4">NBRC 110785</strain>
    </source>
</reference>
<feature type="domain" description="HTH cro/C1-type" evidence="2">
    <location>
        <begin position="55"/>
        <end position="102"/>
    </location>
</feature>
<protein>
    <submittedName>
        <fullName evidence="3">Transcriptional regulator</fullName>
    </submittedName>
</protein>
<dbReference type="Pfam" id="PF13560">
    <property type="entry name" value="HTH_31"/>
    <property type="match status" value="1"/>
</dbReference>
<dbReference type="InterPro" id="IPR010982">
    <property type="entry name" value="Lambda_DNA-bd_dom_sf"/>
</dbReference>
<dbReference type="InterPro" id="IPR041413">
    <property type="entry name" value="MLTR_LBD"/>
</dbReference>
<dbReference type="CDD" id="cd00093">
    <property type="entry name" value="HTH_XRE"/>
    <property type="match status" value="1"/>
</dbReference>
<dbReference type="PANTHER" id="PTHR35010">
    <property type="entry name" value="BLL4672 PROTEIN-RELATED"/>
    <property type="match status" value="1"/>
</dbReference>
<dbReference type="PROSITE" id="PS50943">
    <property type="entry name" value="HTH_CROC1"/>
    <property type="match status" value="1"/>
</dbReference>
<name>A0ABQ4DMP0_9CELL</name>
<evidence type="ECO:0000313" key="4">
    <source>
        <dbReference type="Proteomes" id="UP000614741"/>
    </source>
</evidence>
<dbReference type="PANTHER" id="PTHR35010:SF2">
    <property type="entry name" value="BLL4672 PROTEIN"/>
    <property type="match status" value="1"/>
</dbReference>